<accession>A0ABT9L6M1</accession>
<evidence type="ECO:0000256" key="1">
    <source>
        <dbReference type="SAM" id="MobiDB-lite"/>
    </source>
</evidence>
<keyword evidence="3" id="KW-1185">Reference proteome</keyword>
<evidence type="ECO:0000313" key="2">
    <source>
        <dbReference type="EMBL" id="MDP9616351.1"/>
    </source>
</evidence>
<comment type="caution">
    <text evidence="2">The sequence shown here is derived from an EMBL/GenBank/DDBJ whole genome shotgun (WGS) entry which is preliminary data.</text>
</comment>
<reference evidence="2 3" key="1">
    <citation type="submission" date="2023-07" db="EMBL/GenBank/DDBJ databases">
        <title>Sequencing the genomes of 1000 actinobacteria strains.</title>
        <authorList>
            <person name="Klenk H.-P."/>
        </authorList>
    </citation>
    <scope>NUCLEOTIDE SEQUENCE [LARGE SCALE GENOMIC DNA]</scope>
    <source>
        <strain evidence="2 3">DSM 41600</strain>
    </source>
</reference>
<gene>
    <name evidence="2" type="ORF">JOF35_008689</name>
</gene>
<proteinExistence type="predicted"/>
<organism evidence="2 3">
    <name type="scientific">Streptomyces demainii</name>
    <dbReference type="NCBI Taxonomy" id="588122"/>
    <lineage>
        <taxon>Bacteria</taxon>
        <taxon>Bacillati</taxon>
        <taxon>Actinomycetota</taxon>
        <taxon>Actinomycetes</taxon>
        <taxon>Kitasatosporales</taxon>
        <taxon>Streptomycetaceae</taxon>
        <taxon>Streptomyces</taxon>
    </lineage>
</organism>
<protein>
    <submittedName>
        <fullName evidence="2">Uncharacterized protein</fullName>
    </submittedName>
</protein>
<sequence length="162" mass="16158">MTVVLAGVVPPVGSPGAALGGDEGAVDQDHLPAPFGDLLQGAVQARRLGGEQSDQFVAPAADGGLGHVVAAGQVGQALVVTQYGQDDHCDPSGRQGTPPGPYRLQVASQQIGEVVDGARGQRQTALVDKRAGVLGAFMGSRHTASPAAGGNPVTPAPNRTGK</sequence>
<name>A0ABT9L6M1_9ACTN</name>
<feature type="region of interest" description="Disordered" evidence="1">
    <location>
        <begin position="140"/>
        <end position="162"/>
    </location>
</feature>
<evidence type="ECO:0000313" key="3">
    <source>
        <dbReference type="Proteomes" id="UP001234880"/>
    </source>
</evidence>
<dbReference type="EMBL" id="JAURUE010000002">
    <property type="protein sequence ID" value="MDP9616351.1"/>
    <property type="molecule type" value="Genomic_DNA"/>
</dbReference>
<dbReference type="Proteomes" id="UP001234880">
    <property type="component" value="Unassembled WGS sequence"/>
</dbReference>